<dbReference type="Proteomes" id="UP000799755">
    <property type="component" value="Unassembled WGS sequence"/>
</dbReference>
<dbReference type="EMBL" id="MU003535">
    <property type="protein sequence ID" value="KAF2464614.1"/>
    <property type="molecule type" value="Genomic_DNA"/>
</dbReference>
<feature type="non-terminal residue" evidence="1">
    <location>
        <position position="177"/>
    </location>
</feature>
<organism evidence="1 2">
    <name type="scientific">Lindgomyces ingoldianus</name>
    <dbReference type="NCBI Taxonomy" id="673940"/>
    <lineage>
        <taxon>Eukaryota</taxon>
        <taxon>Fungi</taxon>
        <taxon>Dikarya</taxon>
        <taxon>Ascomycota</taxon>
        <taxon>Pezizomycotina</taxon>
        <taxon>Dothideomycetes</taxon>
        <taxon>Pleosporomycetidae</taxon>
        <taxon>Pleosporales</taxon>
        <taxon>Lindgomycetaceae</taxon>
        <taxon>Lindgomyces</taxon>
    </lineage>
</organism>
<evidence type="ECO:0000313" key="1">
    <source>
        <dbReference type="EMBL" id="KAF2464614.1"/>
    </source>
</evidence>
<sequence length="177" mass="19560">MWVTTAPRARGRGWGGDDAVGESEFTLLVRGKGKGKAEEKELVRIVTERIDHLVNVQGKKAVQARRSSLEAALLVKKRARKTAEVANKATAKELAARMQPKDGSEKKESIDFKDAVGRKFQFPLHLVSTWKGIETLISCAFLPIPTLAYAVQEGHYDLVGPDNTIILPQVWESVIEP</sequence>
<protein>
    <submittedName>
        <fullName evidence="1">Uncharacterized protein</fullName>
    </submittedName>
</protein>
<gene>
    <name evidence="1" type="ORF">BDR25DRAFT_241914</name>
</gene>
<reference evidence="1" key="1">
    <citation type="journal article" date="2020" name="Stud. Mycol.">
        <title>101 Dothideomycetes genomes: a test case for predicting lifestyles and emergence of pathogens.</title>
        <authorList>
            <person name="Haridas S."/>
            <person name="Albert R."/>
            <person name="Binder M."/>
            <person name="Bloem J."/>
            <person name="Labutti K."/>
            <person name="Salamov A."/>
            <person name="Andreopoulos B."/>
            <person name="Baker S."/>
            <person name="Barry K."/>
            <person name="Bills G."/>
            <person name="Bluhm B."/>
            <person name="Cannon C."/>
            <person name="Castanera R."/>
            <person name="Culley D."/>
            <person name="Daum C."/>
            <person name="Ezra D."/>
            <person name="Gonzalez J."/>
            <person name="Henrissat B."/>
            <person name="Kuo A."/>
            <person name="Liang C."/>
            <person name="Lipzen A."/>
            <person name="Lutzoni F."/>
            <person name="Magnuson J."/>
            <person name="Mondo S."/>
            <person name="Nolan M."/>
            <person name="Ohm R."/>
            <person name="Pangilinan J."/>
            <person name="Park H.-J."/>
            <person name="Ramirez L."/>
            <person name="Alfaro M."/>
            <person name="Sun H."/>
            <person name="Tritt A."/>
            <person name="Yoshinaga Y."/>
            <person name="Zwiers L.-H."/>
            <person name="Turgeon B."/>
            <person name="Goodwin S."/>
            <person name="Spatafora J."/>
            <person name="Crous P."/>
            <person name="Grigoriev I."/>
        </authorList>
    </citation>
    <scope>NUCLEOTIDE SEQUENCE</scope>
    <source>
        <strain evidence="1">ATCC 200398</strain>
    </source>
</reference>
<keyword evidence="2" id="KW-1185">Reference proteome</keyword>
<name>A0ACB6QCB0_9PLEO</name>
<evidence type="ECO:0000313" key="2">
    <source>
        <dbReference type="Proteomes" id="UP000799755"/>
    </source>
</evidence>
<proteinExistence type="predicted"/>
<comment type="caution">
    <text evidence="1">The sequence shown here is derived from an EMBL/GenBank/DDBJ whole genome shotgun (WGS) entry which is preliminary data.</text>
</comment>
<accession>A0ACB6QCB0</accession>